<dbReference type="Pfam" id="PF00535">
    <property type="entry name" value="Glycos_transf_2"/>
    <property type="match status" value="1"/>
</dbReference>
<keyword evidence="4" id="KW-0812">Transmembrane</keyword>
<evidence type="ECO:0000259" key="5">
    <source>
        <dbReference type="Pfam" id="PF00535"/>
    </source>
</evidence>
<dbReference type="Gene3D" id="3.90.550.10">
    <property type="entry name" value="Spore Coat Polysaccharide Biosynthesis Protein SpsA, Chain A"/>
    <property type="match status" value="1"/>
</dbReference>
<keyword evidence="4" id="KW-1133">Transmembrane helix</keyword>
<organism evidence="6 7">
    <name type="scientific">Thermomonas fusca</name>
    <dbReference type="NCBI Taxonomy" id="215690"/>
    <lineage>
        <taxon>Bacteria</taxon>
        <taxon>Pseudomonadati</taxon>
        <taxon>Pseudomonadota</taxon>
        <taxon>Gammaproteobacteria</taxon>
        <taxon>Lysobacterales</taxon>
        <taxon>Lysobacteraceae</taxon>
        <taxon>Thermomonas</taxon>
    </lineage>
</organism>
<dbReference type="EMBL" id="SROY01000006">
    <property type="protein sequence ID" value="TLX20893.1"/>
    <property type="molecule type" value="Genomic_DNA"/>
</dbReference>
<gene>
    <name evidence="6" type="ORF">E5S66_11825</name>
</gene>
<evidence type="ECO:0000313" key="6">
    <source>
        <dbReference type="EMBL" id="TLX20893.1"/>
    </source>
</evidence>
<evidence type="ECO:0000256" key="2">
    <source>
        <dbReference type="ARBA" id="ARBA00022676"/>
    </source>
</evidence>
<keyword evidence="4" id="KW-0472">Membrane</keyword>
<dbReference type="Proteomes" id="UP000308508">
    <property type="component" value="Unassembled WGS sequence"/>
</dbReference>
<dbReference type="PANTHER" id="PTHR43179">
    <property type="entry name" value="RHAMNOSYLTRANSFERASE WBBL"/>
    <property type="match status" value="1"/>
</dbReference>
<evidence type="ECO:0000313" key="7">
    <source>
        <dbReference type="Proteomes" id="UP000308508"/>
    </source>
</evidence>
<evidence type="ECO:0000256" key="3">
    <source>
        <dbReference type="ARBA" id="ARBA00022679"/>
    </source>
</evidence>
<evidence type="ECO:0000256" key="1">
    <source>
        <dbReference type="ARBA" id="ARBA00006739"/>
    </source>
</evidence>
<name>A0A5R9PCX8_9GAMM</name>
<dbReference type="InterPro" id="IPR029044">
    <property type="entry name" value="Nucleotide-diphossugar_trans"/>
</dbReference>
<feature type="domain" description="Glycosyltransferase 2-like" evidence="5">
    <location>
        <begin position="10"/>
        <end position="117"/>
    </location>
</feature>
<sequence length="340" mass="38075">MSTINRPEISVCIANYNGRDVLLRCVDSVINQACSTSVEILIHDDASTDDSLSIVEQHYPDIRIIRSEVNVGFCVSNNRLAQEAAGQYILLLNNDAYLRAGALQSMLNEASRGFRGILSVPQYDAGSRQLLDRGCGMDCSLMPIPVLAKDSRRVVTVMGACLWIPKPLWVRIGGFPEWFGSIAEDVFLCLATWNSGARVQVLDKSGYDHVVGYSFGGGKAVQGKLRTTVRRRFLSERNRLCVLLVFCPALILPPAVGAQVLWMLVEAIGLSLIRRDMLILRDVHIAALRSAWRLRETTIAERRRIQREFGRFPLGRWISLVSLVPQKLRAIWHYGIPDVR</sequence>
<evidence type="ECO:0000256" key="4">
    <source>
        <dbReference type="SAM" id="Phobius"/>
    </source>
</evidence>
<keyword evidence="2" id="KW-0328">Glycosyltransferase</keyword>
<reference evidence="6 7" key="1">
    <citation type="submission" date="2019-04" db="EMBL/GenBank/DDBJ databases">
        <authorList>
            <person name="Grouzdev D.S."/>
            <person name="Nazina T.N."/>
        </authorList>
    </citation>
    <scope>NUCLEOTIDE SEQUENCE [LARGE SCALE GENOMIC DNA]</scope>
    <source>
        <strain evidence="6 7">SHC 3-19</strain>
    </source>
</reference>
<comment type="similarity">
    <text evidence="1">Belongs to the glycosyltransferase 2 family.</text>
</comment>
<keyword evidence="7" id="KW-1185">Reference proteome</keyword>
<dbReference type="RefSeq" id="WP_138349515.1">
    <property type="nucleotide sequence ID" value="NZ_SROY01000006.1"/>
</dbReference>
<dbReference type="AlphaFoldDB" id="A0A5R9PCX8"/>
<keyword evidence="3 6" id="KW-0808">Transferase</keyword>
<dbReference type="SUPFAM" id="SSF53448">
    <property type="entry name" value="Nucleotide-diphospho-sugar transferases"/>
    <property type="match status" value="1"/>
</dbReference>
<dbReference type="PANTHER" id="PTHR43179:SF12">
    <property type="entry name" value="GALACTOFURANOSYLTRANSFERASE GLFT2"/>
    <property type="match status" value="1"/>
</dbReference>
<dbReference type="InterPro" id="IPR001173">
    <property type="entry name" value="Glyco_trans_2-like"/>
</dbReference>
<protein>
    <submittedName>
        <fullName evidence="6">Glycosyltransferase</fullName>
    </submittedName>
</protein>
<accession>A0A5R9PCX8</accession>
<feature type="transmembrane region" description="Helical" evidence="4">
    <location>
        <begin position="240"/>
        <end position="265"/>
    </location>
</feature>
<proteinExistence type="inferred from homology"/>
<comment type="caution">
    <text evidence="6">The sequence shown here is derived from an EMBL/GenBank/DDBJ whole genome shotgun (WGS) entry which is preliminary data.</text>
</comment>
<dbReference type="GO" id="GO:0016757">
    <property type="term" value="F:glycosyltransferase activity"/>
    <property type="evidence" value="ECO:0007669"/>
    <property type="project" value="UniProtKB-KW"/>
</dbReference>